<reference evidence="1" key="2">
    <citation type="journal article" date="2020" name="Nat. Commun.">
        <title>Large-scale genome sequencing of mycorrhizal fungi provides insights into the early evolution of symbiotic traits.</title>
        <authorList>
            <person name="Miyauchi S."/>
            <person name="Kiss E."/>
            <person name="Kuo A."/>
            <person name="Drula E."/>
            <person name="Kohler A."/>
            <person name="Sanchez-Garcia M."/>
            <person name="Morin E."/>
            <person name="Andreopoulos B."/>
            <person name="Barry K.W."/>
            <person name="Bonito G."/>
            <person name="Buee M."/>
            <person name="Carver A."/>
            <person name="Chen C."/>
            <person name="Cichocki N."/>
            <person name="Clum A."/>
            <person name="Culley D."/>
            <person name="Crous P.W."/>
            <person name="Fauchery L."/>
            <person name="Girlanda M."/>
            <person name="Hayes R.D."/>
            <person name="Keri Z."/>
            <person name="LaButti K."/>
            <person name="Lipzen A."/>
            <person name="Lombard V."/>
            <person name="Magnuson J."/>
            <person name="Maillard F."/>
            <person name="Murat C."/>
            <person name="Nolan M."/>
            <person name="Ohm R.A."/>
            <person name="Pangilinan J."/>
            <person name="Pereira M.F."/>
            <person name="Perotto S."/>
            <person name="Peter M."/>
            <person name="Pfister S."/>
            <person name="Riley R."/>
            <person name="Sitrit Y."/>
            <person name="Stielow J.B."/>
            <person name="Szollosi G."/>
            <person name="Zifcakova L."/>
            <person name="Stursova M."/>
            <person name="Spatafora J.W."/>
            <person name="Tedersoo L."/>
            <person name="Vaario L.M."/>
            <person name="Yamada A."/>
            <person name="Yan M."/>
            <person name="Wang P."/>
            <person name="Xu J."/>
            <person name="Bruns T."/>
            <person name="Baldrian P."/>
            <person name="Vilgalys R."/>
            <person name="Dunand C."/>
            <person name="Henrissat B."/>
            <person name="Grigoriev I.V."/>
            <person name="Hibbett D."/>
            <person name="Nagy L.G."/>
            <person name="Martin F.M."/>
        </authorList>
    </citation>
    <scope>NUCLEOTIDE SEQUENCE</scope>
    <source>
        <strain evidence="1">P2</strain>
    </source>
</reference>
<evidence type="ECO:0000313" key="2">
    <source>
        <dbReference type="Proteomes" id="UP000886501"/>
    </source>
</evidence>
<organism evidence="1 2">
    <name type="scientific">Thelephora ganbajun</name>
    <name type="common">Ganba fungus</name>
    <dbReference type="NCBI Taxonomy" id="370292"/>
    <lineage>
        <taxon>Eukaryota</taxon>
        <taxon>Fungi</taxon>
        <taxon>Dikarya</taxon>
        <taxon>Basidiomycota</taxon>
        <taxon>Agaricomycotina</taxon>
        <taxon>Agaricomycetes</taxon>
        <taxon>Thelephorales</taxon>
        <taxon>Thelephoraceae</taxon>
        <taxon>Thelephora</taxon>
    </lineage>
</organism>
<keyword evidence="2" id="KW-1185">Reference proteome</keyword>
<sequence>EAPTPPKDWSRGGMGFVVTSTTHFTRSGGTRVPAYGIGIEVEIDIDKDMGGGMAAVARWTADSESRKTQFKSKLEKWFKLHEGVDPCPNLPKADLPQLPAQPKAASSLTKIFASSSPKSASSAKILSMPQSPSSKLSLKSPRKSPTKQLPPIKPLAISFPTTPSSSLRSPTKSPTKGSAGVFPKTPGKNSIFFPQTPSSHHSSGPSSIFSPRTPRSSVSTPSTSITSTPSRQKGNDADTVPETPTTARRQALYERIRQKSITNSPSKYRLGDQDTPKMSRDQLLKLGQEETRRRCLLGRLGGVAESIWMLFSGPAGSTTATPSSRKRRALPLSEISAAIVKSSPVPISEAEAVESVNMLTKLCPFFIKPLNIDSEEWFEMPSSSAVEKDEEKEAPQSPSARKGKGQEMTSVEEVLTRSPKRVKKEGGGLREVRERIRRELDQD</sequence>
<name>A0ACB6Z7M3_THEGA</name>
<comment type="caution">
    <text evidence="1">The sequence shown here is derived from an EMBL/GenBank/DDBJ whole genome shotgun (WGS) entry which is preliminary data.</text>
</comment>
<dbReference type="EMBL" id="MU118082">
    <property type="protein sequence ID" value="KAF9645685.1"/>
    <property type="molecule type" value="Genomic_DNA"/>
</dbReference>
<dbReference type="Proteomes" id="UP000886501">
    <property type="component" value="Unassembled WGS sequence"/>
</dbReference>
<protein>
    <submittedName>
        <fullName evidence="1">Uncharacterized protein</fullName>
    </submittedName>
</protein>
<proteinExistence type="predicted"/>
<evidence type="ECO:0000313" key="1">
    <source>
        <dbReference type="EMBL" id="KAF9645685.1"/>
    </source>
</evidence>
<gene>
    <name evidence="1" type="ORF">BDM02DRAFT_3101041</name>
</gene>
<reference evidence="1" key="1">
    <citation type="submission" date="2019-10" db="EMBL/GenBank/DDBJ databases">
        <authorList>
            <consortium name="DOE Joint Genome Institute"/>
            <person name="Kuo A."/>
            <person name="Miyauchi S."/>
            <person name="Kiss E."/>
            <person name="Drula E."/>
            <person name="Kohler A."/>
            <person name="Sanchez-Garcia M."/>
            <person name="Andreopoulos B."/>
            <person name="Barry K.W."/>
            <person name="Bonito G."/>
            <person name="Buee M."/>
            <person name="Carver A."/>
            <person name="Chen C."/>
            <person name="Cichocki N."/>
            <person name="Clum A."/>
            <person name="Culley D."/>
            <person name="Crous P.W."/>
            <person name="Fauchery L."/>
            <person name="Girlanda M."/>
            <person name="Hayes R."/>
            <person name="Keri Z."/>
            <person name="Labutti K."/>
            <person name="Lipzen A."/>
            <person name="Lombard V."/>
            <person name="Magnuson J."/>
            <person name="Maillard F."/>
            <person name="Morin E."/>
            <person name="Murat C."/>
            <person name="Nolan M."/>
            <person name="Ohm R."/>
            <person name="Pangilinan J."/>
            <person name="Pereira M."/>
            <person name="Perotto S."/>
            <person name="Peter M."/>
            <person name="Riley R."/>
            <person name="Sitrit Y."/>
            <person name="Stielow B."/>
            <person name="Szollosi G."/>
            <person name="Zifcakova L."/>
            <person name="Stursova M."/>
            <person name="Spatafora J.W."/>
            <person name="Tedersoo L."/>
            <person name="Vaario L.-M."/>
            <person name="Yamada A."/>
            <person name="Yan M."/>
            <person name="Wang P."/>
            <person name="Xu J."/>
            <person name="Bruns T."/>
            <person name="Baldrian P."/>
            <person name="Vilgalys R."/>
            <person name="Henrissat B."/>
            <person name="Grigoriev I.V."/>
            <person name="Hibbett D."/>
            <person name="Nagy L.G."/>
            <person name="Martin F.M."/>
        </authorList>
    </citation>
    <scope>NUCLEOTIDE SEQUENCE</scope>
    <source>
        <strain evidence="1">P2</strain>
    </source>
</reference>
<accession>A0ACB6Z7M3</accession>
<feature type="non-terminal residue" evidence="1">
    <location>
        <position position="1"/>
    </location>
</feature>